<keyword evidence="3" id="KW-1185">Reference proteome</keyword>
<protein>
    <submittedName>
        <fullName evidence="2">Uncharacterized protein</fullName>
    </submittedName>
</protein>
<comment type="caution">
    <text evidence="2">The sequence shown here is derived from an EMBL/GenBank/DDBJ whole genome shotgun (WGS) entry which is preliminary data.</text>
</comment>
<gene>
    <name evidence="2" type="ORF">CI238_13440</name>
</gene>
<evidence type="ECO:0000313" key="2">
    <source>
        <dbReference type="EMBL" id="KZL86396.1"/>
    </source>
</evidence>
<organism evidence="2 3">
    <name type="scientific">Colletotrichum incanum</name>
    <name type="common">Soybean anthracnose fungus</name>
    <dbReference type="NCBI Taxonomy" id="1573173"/>
    <lineage>
        <taxon>Eukaryota</taxon>
        <taxon>Fungi</taxon>
        <taxon>Dikarya</taxon>
        <taxon>Ascomycota</taxon>
        <taxon>Pezizomycotina</taxon>
        <taxon>Sordariomycetes</taxon>
        <taxon>Hypocreomycetidae</taxon>
        <taxon>Glomerellales</taxon>
        <taxon>Glomerellaceae</taxon>
        <taxon>Colletotrichum</taxon>
        <taxon>Colletotrichum spaethianum species complex</taxon>
    </lineage>
</organism>
<dbReference type="Proteomes" id="UP000076584">
    <property type="component" value="Unassembled WGS sequence"/>
</dbReference>
<accession>A0A162NWV7</accession>
<proteinExistence type="predicted"/>
<feature type="region of interest" description="Disordered" evidence="1">
    <location>
        <begin position="1"/>
        <end position="24"/>
    </location>
</feature>
<evidence type="ECO:0000313" key="3">
    <source>
        <dbReference type="Proteomes" id="UP000076584"/>
    </source>
</evidence>
<evidence type="ECO:0000256" key="1">
    <source>
        <dbReference type="SAM" id="MobiDB-lite"/>
    </source>
</evidence>
<dbReference type="AlphaFoldDB" id="A0A162NWV7"/>
<reference evidence="2 3" key="1">
    <citation type="submission" date="2015-06" db="EMBL/GenBank/DDBJ databases">
        <title>Survival trade-offs in plant roots during colonization by closely related pathogenic and mutualistic fungi.</title>
        <authorList>
            <person name="Hacquard S."/>
            <person name="Kracher B."/>
            <person name="Hiruma K."/>
            <person name="Weinman A."/>
            <person name="Muench P."/>
            <person name="Garrido Oter R."/>
            <person name="Ver Loren van Themaat E."/>
            <person name="Dallerey J.-F."/>
            <person name="Damm U."/>
            <person name="Henrissat B."/>
            <person name="Lespinet O."/>
            <person name="Thon M."/>
            <person name="Kemen E."/>
            <person name="McHardy A.C."/>
            <person name="Schulze-Lefert P."/>
            <person name="O'Connell R.J."/>
        </authorList>
    </citation>
    <scope>NUCLEOTIDE SEQUENCE [LARGE SCALE GENOMIC DNA]</scope>
    <source>
        <strain evidence="2 3">MAFF 238704</strain>
    </source>
</reference>
<name>A0A162NWV7_COLIC</name>
<dbReference type="EMBL" id="LFIW01000441">
    <property type="protein sequence ID" value="KZL86396.1"/>
    <property type="molecule type" value="Genomic_DNA"/>
</dbReference>
<sequence length="24" mass="2798">MLSDPEILKDADRDNTEPARPWDL</sequence>